<keyword evidence="2" id="KW-0812">Transmembrane</keyword>
<keyword evidence="2" id="KW-1133">Transmembrane helix</keyword>
<reference evidence="4" key="1">
    <citation type="journal article" date="2013" name="Science">
        <title>The Amborella genome and the evolution of flowering plants.</title>
        <authorList>
            <consortium name="Amborella Genome Project"/>
        </authorList>
    </citation>
    <scope>NUCLEOTIDE SEQUENCE [LARGE SCALE GENOMIC DNA]</scope>
</reference>
<organism evidence="3 4">
    <name type="scientific">Amborella trichopoda</name>
    <dbReference type="NCBI Taxonomy" id="13333"/>
    <lineage>
        <taxon>Eukaryota</taxon>
        <taxon>Viridiplantae</taxon>
        <taxon>Streptophyta</taxon>
        <taxon>Embryophyta</taxon>
        <taxon>Tracheophyta</taxon>
        <taxon>Spermatophyta</taxon>
        <taxon>Magnoliopsida</taxon>
        <taxon>Amborellales</taxon>
        <taxon>Amborellaceae</taxon>
        <taxon>Amborella</taxon>
    </lineage>
</organism>
<dbReference type="Gramene" id="ERN20057">
    <property type="protein sequence ID" value="ERN20057"/>
    <property type="gene ID" value="AMTR_s00071p00195020"/>
</dbReference>
<dbReference type="eggNOG" id="ENOG502S7UW">
    <property type="taxonomic scope" value="Eukaryota"/>
</dbReference>
<evidence type="ECO:0000313" key="3">
    <source>
        <dbReference type="EMBL" id="ERN20057.1"/>
    </source>
</evidence>
<evidence type="ECO:0000256" key="1">
    <source>
        <dbReference type="SAM" id="MobiDB-lite"/>
    </source>
</evidence>
<dbReference type="AlphaFoldDB" id="U5DF40"/>
<name>U5DF40_AMBTC</name>
<dbReference type="HOGENOM" id="CLU_170666_0_0_1"/>
<keyword evidence="2" id="KW-0472">Membrane</keyword>
<dbReference type="PANTHER" id="PTHR33780">
    <property type="entry name" value="EXPRESSED PROTEIN"/>
    <property type="match status" value="1"/>
</dbReference>
<sequence>MKEDPYFHVAGSASDPSQVSKDGKNAETPPRSHSQGLGFKVLVICFGVAAVVAFSVFLFKKWQKKKREEQHARLLRLFEEDDELELELGLRD</sequence>
<dbReference type="EMBL" id="KI392062">
    <property type="protein sequence ID" value="ERN20057.1"/>
    <property type="molecule type" value="Genomic_DNA"/>
</dbReference>
<gene>
    <name evidence="3" type="ORF">AMTR_s00071p00195020</name>
</gene>
<protein>
    <submittedName>
        <fullName evidence="3">Uncharacterized protein</fullName>
    </submittedName>
</protein>
<proteinExistence type="predicted"/>
<dbReference type="PANTHER" id="PTHR33780:SF10">
    <property type="entry name" value="TRANSMEMBRANE PROTEIN"/>
    <property type="match status" value="1"/>
</dbReference>
<dbReference type="Proteomes" id="UP000017836">
    <property type="component" value="Unassembled WGS sequence"/>
</dbReference>
<evidence type="ECO:0000313" key="4">
    <source>
        <dbReference type="Proteomes" id="UP000017836"/>
    </source>
</evidence>
<feature type="region of interest" description="Disordered" evidence="1">
    <location>
        <begin position="1"/>
        <end position="34"/>
    </location>
</feature>
<accession>U5DF40</accession>
<dbReference type="OMA" id="YVWPLVL"/>
<keyword evidence="4" id="KW-1185">Reference proteome</keyword>
<evidence type="ECO:0000256" key="2">
    <source>
        <dbReference type="SAM" id="Phobius"/>
    </source>
</evidence>
<feature type="transmembrane region" description="Helical" evidence="2">
    <location>
        <begin position="37"/>
        <end position="59"/>
    </location>
</feature>